<protein>
    <submittedName>
        <fullName evidence="1">Ethionine resistance protein</fullName>
    </submittedName>
</protein>
<sequence>MASPRPCSPEASETAPLLRHQTPDVGGDSIARPESSATLCSGFQEQDAVSTAAMARQESTVLVQSAVPVALAYLLQFSFNFVNILSIGHLGAEELAAAALANMTLFMMVNAPAVGLSSALDTFCATAFTASRDKTLVGFHLQRGIISVVVHLLLVLPVLLRLEPLLVALGQDPVVAHLCGRFVLMQLPGTVPWIVFECVKRFLQAQGHMKASTYVLLAVLPLHLTNNYLLVWSPTFGIGFLGAALANV</sequence>
<dbReference type="EMBL" id="JANBUJ010000761">
    <property type="protein sequence ID" value="KAJ2770277.1"/>
    <property type="molecule type" value="Genomic_DNA"/>
</dbReference>
<keyword evidence="2" id="KW-1185">Reference proteome</keyword>
<evidence type="ECO:0000313" key="1">
    <source>
        <dbReference type="EMBL" id="KAJ2770277.1"/>
    </source>
</evidence>
<reference evidence="1" key="1">
    <citation type="submission" date="2022-07" db="EMBL/GenBank/DDBJ databases">
        <title>Phylogenomic reconstructions and comparative analyses of Kickxellomycotina fungi.</title>
        <authorList>
            <person name="Reynolds N.K."/>
            <person name="Stajich J.E."/>
            <person name="Barry K."/>
            <person name="Grigoriev I.V."/>
            <person name="Crous P."/>
            <person name="Smith M.E."/>
        </authorList>
    </citation>
    <scope>NUCLEOTIDE SEQUENCE</scope>
    <source>
        <strain evidence="1">CBS 109366</strain>
    </source>
</reference>
<organism evidence="1 2">
    <name type="scientific">Coemansia nantahalensis</name>
    <dbReference type="NCBI Taxonomy" id="2789366"/>
    <lineage>
        <taxon>Eukaryota</taxon>
        <taxon>Fungi</taxon>
        <taxon>Fungi incertae sedis</taxon>
        <taxon>Zoopagomycota</taxon>
        <taxon>Kickxellomycotina</taxon>
        <taxon>Kickxellomycetes</taxon>
        <taxon>Kickxellales</taxon>
        <taxon>Kickxellaceae</taxon>
        <taxon>Coemansia</taxon>
    </lineage>
</organism>
<gene>
    <name evidence="1" type="primary">ERC1_1</name>
    <name evidence="1" type="ORF">IWQ57_002736</name>
</gene>
<accession>A0ACC1JZB7</accession>
<proteinExistence type="predicted"/>
<dbReference type="Proteomes" id="UP001140234">
    <property type="component" value="Unassembled WGS sequence"/>
</dbReference>
<comment type="caution">
    <text evidence="1">The sequence shown here is derived from an EMBL/GenBank/DDBJ whole genome shotgun (WGS) entry which is preliminary data.</text>
</comment>
<evidence type="ECO:0000313" key="2">
    <source>
        <dbReference type="Proteomes" id="UP001140234"/>
    </source>
</evidence>
<name>A0ACC1JZB7_9FUNG</name>
<feature type="non-terminal residue" evidence="1">
    <location>
        <position position="248"/>
    </location>
</feature>